<sequence length="328" mass="36534">MQQFTIQRFRGGFAIVWQEDGKRRRYQLEARTRKDAEAAARDFIAGIQQPRGGVTVAELWTAYSREVAGRPVEQSMIHRGKSIIPWFGSFRPDQITIDDCRAYIADRRRAGRKDGTIWSQMNSLRTCLNWAANSGLIDSAPRLELPPKGVPKERYLTKSEIRVLLSVEMSFHTRLAIILMLTTGARVSAALELTWNRVDLGRRQINLRTSETGRKGRAIVPVNDMLMNALEEAREAALSDYVIEWAGKPVKSIKTGFRNAVRASGLSGVTPHVLRHTAAVHMAEAGVSMAEISQYLGHSSVQVTESVYARFSPGHLRKAASALEFGSG</sequence>
<dbReference type="InterPro" id="IPR050090">
    <property type="entry name" value="Tyrosine_recombinase_XerCD"/>
</dbReference>
<evidence type="ECO:0000313" key="6">
    <source>
        <dbReference type="EMBL" id="KHQ52027.1"/>
    </source>
</evidence>
<comment type="similarity">
    <text evidence="1">Belongs to the 'phage' integrase family.</text>
</comment>
<dbReference type="GO" id="GO:0006310">
    <property type="term" value="P:DNA recombination"/>
    <property type="evidence" value="ECO:0007669"/>
    <property type="project" value="UniProtKB-KW"/>
</dbReference>
<dbReference type="OrthoDB" id="9808346at2"/>
<protein>
    <submittedName>
        <fullName evidence="6">Integrase</fullName>
    </submittedName>
</protein>
<keyword evidence="7" id="KW-1185">Reference proteome</keyword>
<dbReference type="RefSeq" id="WP_043143858.1">
    <property type="nucleotide sequence ID" value="NZ_JSUQ01000013.1"/>
</dbReference>
<keyword evidence="3" id="KW-0238">DNA-binding</keyword>
<dbReference type="InterPro" id="IPR010998">
    <property type="entry name" value="Integrase_recombinase_N"/>
</dbReference>
<keyword evidence="4" id="KW-0233">DNA recombination</keyword>
<dbReference type="InterPro" id="IPR011010">
    <property type="entry name" value="DNA_brk_join_enz"/>
</dbReference>
<evidence type="ECO:0000256" key="1">
    <source>
        <dbReference type="ARBA" id="ARBA00008857"/>
    </source>
</evidence>
<evidence type="ECO:0000256" key="3">
    <source>
        <dbReference type="ARBA" id="ARBA00023125"/>
    </source>
</evidence>
<dbReference type="PANTHER" id="PTHR30349:SF64">
    <property type="entry name" value="PROPHAGE INTEGRASE INTD-RELATED"/>
    <property type="match status" value="1"/>
</dbReference>
<proteinExistence type="inferred from homology"/>
<evidence type="ECO:0000313" key="7">
    <source>
        <dbReference type="Proteomes" id="UP000030960"/>
    </source>
</evidence>
<organism evidence="6 7">
    <name type="scientific">Mameliella alba</name>
    <dbReference type="NCBI Taxonomy" id="561184"/>
    <lineage>
        <taxon>Bacteria</taxon>
        <taxon>Pseudomonadati</taxon>
        <taxon>Pseudomonadota</taxon>
        <taxon>Alphaproteobacteria</taxon>
        <taxon>Rhodobacterales</taxon>
        <taxon>Roseobacteraceae</taxon>
        <taxon>Mameliella</taxon>
    </lineage>
</organism>
<dbReference type="CDD" id="cd00796">
    <property type="entry name" value="INT_Rci_Hp1_C"/>
    <property type="match status" value="1"/>
</dbReference>
<feature type="domain" description="Tyr recombinase" evidence="5">
    <location>
        <begin position="151"/>
        <end position="321"/>
    </location>
</feature>
<dbReference type="AlphaFoldDB" id="A0A0B3RV96"/>
<dbReference type="SUPFAM" id="SSF56349">
    <property type="entry name" value="DNA breaking-rejoining enzymes"/>
    <property type="match status" value="1"/>
</dbReference>
<dbReference type="PANTHER" id="PTHR30349">
    <property type="entry name" value="PHAGE INTEGRASE-RELATED"/>
    <property type="match status" value="1"/>
</dbReference>
<keyword evidence="2" id="KW-0229">DNA integration</keyword>
<name>A0A0B3RV96_9RHOB</name>
<dbReference type="GO" id="GO:0015074">
    <property type="term" value="P:DNA integration"/>
    <property type="evidence" value="ECO:0007669"/>
    <property type="project" value="UniProtKB-KW"/>
</dbReference>
<comment type="caution">
    <text evidence="6">The sequence shown here is derived from an EMBL/GenBank/DDBJ whole genome shotgun (WGS) entry which is preliminary data.</text>
</comment>
<evidence type="ECO:0000256" key="4">
    <source>
        <dbReference type="ARBA" id="ARBA00023172"/>
    </source>
</evidence>
<dbReference type="Pfam" id="PF00589">
    <property type="entry name" value="Phage_integrase"/>
    <property type="match status" value="1"/>
</dbReference>
<dbReference type="Gene3D" id="1.10.443.10">
    <property type="entry name" value="Intergrase catalytic core"/>
    <property type="match status" value="1"/>
</dbReference>
<gene>
    <name evidence="6" type="ORF">OA50_03434</name>
</gene>
<reference evidence="6 7" key="1">
    <citation type="submission" date="2014-10" db="EMBL/GenBank/DDBJ databases">
        <title>Genome sequence of Ponticoccus sp. strain UMTAT08 isolated from clonal culture of toxic dinoflagellate Alexandrium tamiyavanichii.</title>
        <authorList>
            <person name="Gan H.Y."/>
            <person name="Muhd D.-D."/>
            <person name="Mohd Noor M.E."/>
            <person name="Yeong Y.S."/>
            <person name="Usup G."/>
        </authorList>
    </citation>
    <scope>NUCLEOTIDE SEQUENCE [LARGE SCALE GENOMIC DNA]</scope>
    <source>
        <strain evidence="6 7">UMTAT08</strain>
    </source>
</reference>
<dbReference type="PATRIC" id="fig|1515334.3.peg.3453"/>
<dbReference type="Proteomes" id="UP000030960">
    <property type="component" value="Unassembled WGS sequence"/>
</dbReference>
<evidence type="ECO:0000259" key="5">
    <source>
        <dbReference type="PROSITE" id="PS51898"/>
    </source>
</evidence>
<accession>A0A0B3RV96</accession>
<dbReference type="InterPro" id="IPR002104">
    <property type="entry name" value="Integrase_catalytic"/>
</dbReference>
<dbReference type="PROSITE" id="PS51898">
    <property type="entry name" value="TYR_RECOMBINASE"/>
    <property type="match status" value="1"/>
</dbReference>
<evidence type="ECO:0000256" key="2">
    <source>
        <dbReference type="ARBA" id="ARBA00022908"/>
    </source>
</evidence>
<dbReference type="InterPro" id="IPR013762">
    <property type="entry name" value="Integrase-like_cat_sf"/>
</dbReference>
<dbReference type="GO" id="GO:0003677">
    <property type="term" value="F:DNA binding"/>
    <property type="evidence" value="ECO:0007669"/>
    <property type="project" value="UniProtKB-KW"/>
</dbReference>
<dbReference type="Gene3D" id="1.10.150.130">
    <property type="match status" value="1"/>
</dbReference>
<dbReference type="EMBL" id="JSUQ01000013">
    <property type="protein sequence ID" value="KHQ52027.1"/>
    <property type="molecule type" value="Genomic_DNA"/>
</dbReference>